<dbReference type="GO" id="GO:0005634">
    <property type="term" value="C:nucleus"/>
    <property type="evidence" value="ECO:0007669"/>
    <property type="project" value="TreeGrafter"/>
</dbReference>
<dbReference type="EMBL" id="BGPR01001007">
    <property type="protein sequence ID" value="GBM42859.1"/>
    <property type="molecule type" value="Genomic_DNA"/>
</dbReference>
<protein>
    <submittedName>
        <fullName evidence="4">Nuclear cap-binding protein subunit 1</fullName>
    </submittedName>
</protein>
<dbReference type="OrthoDB" id="10252707at2759"/>
<feature type="domain" description="MIF4G-like type 1" evidence="2">
    <location>
        <begin position="72"/>
        <end position="132"/>
    </location>
</feature>
<name>A0A4Y2FR90_ARAVE</name>
<dbReference type="GO" id="GO:0003729">
    <property type="term" value="F:mRNA binding"/>
    <property type="evidence" value="ECO:0007669"/>
    <property type="project" value="TreeGrafter"/>
</dbReference>
<accession>A0A4Y2FR90</accession>
<dbReference type="InterPro" id="IPR015172">
    <property type="entry name" value="MIF4G-like_typ-1"/>
</dbReference>
<dbReference type="PANTHER" id="PTHR12412">
    <property type="entry name" value="CAP BINDING PROTEIN"/>
    <property type="match status" value="1"/>
</dbReference>
<gene>
    <name evidence="4" type="primary">Cbp80_0</name>
    <name evidence="4" type="ORF">AVEN_161615_1</name>
</gene>
<dbReference type="PANTHER" id="PTHR12412:SF2">
    <property type="entry name" value="NUCLEAR CAP-BINDING PROTEIN SUBUNIT 1"/>
    <property type="match status" value="1"/>
</dbReference>
<evidence type="ECO:0000256" key="1">
    <source>
        <dbReference type="SAM" id="MobiDB-lite"/>
    </source>
</evidence>
<feature type="compositionally biased region" description="Acidic residues" evidence="1">
    <location>
        <begin position="331"/>
        <end position="341"/>
    </location>
</feature>
<organism evidence="4 5">
    <name type="scientific">Araneus ventricosus</name>
    <name type="common">Orbweaver spider</name>
    <name type="synonym">Epeira ventricosa</name>
    <dbReference type="NCBI Taxonomy" id="182803"/>
    <lineage>
        <taxon>Eukaryota</taxon>
        <taxon>Metazoa</taxon>
        <taxon>Ecdysozoa</taxon>
        <taxon>Arthropoda</taxon>
        <taxon>Chelicerata</taxon>
        <taxon>Arachnida</taxon>
        <taxon>Araneae</taxon>
        <taxon>Araneomorphae</taxon>
        <taxon>Entelegynae</taxon>
        <taxon>Araneoidea</taxon>
        <taxon>Araneidae</taxon>
        <taxon>Araneus</taxon>
    </lineage>
</organism>
<dbReference type="AlphaFoldDB" id="A0A4Y2FR90"/>
<dbReference type="Pfam" id="PF09088">
    <property type="entry name" value="MIF4G_like"/>
    <property type="match status" value="1"/>
</dbReference>
<dbReference type="SUPFAM" id="SSF48371">
    <property type="entry name" value="ARM repeat"/>
    <property type="match status" value="2"/>
</dbReference>
<proteinExistence type="predicted"/>
<evidence type="ECO:0000313" key="4">
    <source>
        <dbReference type="EMBL" id="GBM42859.1"/>
    </source>
</evidence>
<sequence length="449" mass="52089">MEHHIPGATKPLMVFCRGTQHSRPWGGPLLIRMGCSPSHSTCACSGYLFIPHELSRVSGFICQGMILRRYPARFASWFAYHLSNFQFRWNWDDWSDCISLDPLHPRPVFIRETLAKCMRLSYHQRIVDLMPEGFSNLLPLKPVTLCKYEQEGAEALPGTVAAQQLLGALKERCTAEEALLVIKDLPNPLQEDDVEPTHNPLKIDVFVQTLLKYADKSFSHAFAAVAKYHTVLKVLSTSEEAQICILRSMFELWHCNQQMMVGLVTKFLKAKVVESSAVANWLFSKEMASEFPKFYIWEILHLTIREMIRHVTKFQKQVEESKKKLQSQNDAMEEDDDDEDSNHEKPSEEMIEEMEEKLDTTQSELKNLFLIIFQRFIMLLTEHIARCEAEGIDFNNFWFKSTLGRLQEVFFQHHEQVFKYVDTLESLLFTSDIDHHILSVFQQFCALKA</sequence>
<evidence type="ECO:0000259" key="3">
    <source>
        <dbReference type="Pfam" id="PF09090"/>
    </source>
</evidence>
<evidence type="ECO:0000313" key="5">
    <source>
        <dbReference type="Proteomes" id="UP000499080"/>
    </source>
</evidence>
<dbReference type="Pfam" id="PF09090">
    <property type="entry name" value="MIF4G_like_2"/>
    <property type="match status" value="1"/>
</dbReference>
<feature type="region of interest" description="Disordered" evidence="1">
    <location>
        <begin position="320"/>
        <end position="355"/>
    </location>
</feature>
<comment type="caution">
    <text evidence="4">The sequence shown here is derived from an EMBL/GenBank/DDBJ whole genome shotgun (WGS) entry which is preliminary data.</text>
</comment>
<dbReference type="InterPro" id="IPR015174">
    <property type="entry name" value="MIF4G-like_typ-2"/>
</dbReference>
<feature type="domain" description="MIF4G-like type 2" evidence="3">
    <location>
        <begin position="153"/>
        <end position="419"/>
    </location>
</feature>
<dbReference type="Gene3D" id="1.25.40.180">
    <property type="match status" value="2"/>
</dbReference>
<dbReference type="GO" id="GO:0000184">
    <property type="term" value="P:nuclear-transcribed mRNA catabolic process, nonsense-mediated decay"/>
    <property type="evidence" value="ECO:0007669"/>
    <property type="project" value="TreeGrafter"/>
</dbReference>
<dbReference type="Proteomes" id="UP000499080">
    <property type="component" value="Unassembled WGS sequence"/>
</dbReference>
<keyword evidence="5" id="KW-1185">Reference proteome</keyword>
<dbReference type="GO" id="GO:0005846">
    <property type="term" value="C:nuclear cap binding complex"/>
    <property type="evidence" value="ECO:0007669"/>
    <property type="project" value="InterPro"/>
</dbReference>
<dbReference type="GO" id="GO:0000339">
    <property type="term" value="F:RNA cap binding"/>
    <property type="evidence" value="ECO:0007669"/>
    <property type="project" value="InterPro"/>
</dbReference>
<dbReference type="InterPro" id="IPR016024">
    <property type="entry name" value="ARM-type_fold"/>
</dbReference>
<dbReference type="GO" id="GO:0006406">
    <property type="term" value="P:mRNA export from nucleus"/>
    <property type="evidence" value="ECO:0007669"/>
    <property type="project" value="InterPro"/>
</dbReference>
<reference evidence="4 5" key="1">
    <citation type="journal article" date="2019" name="Sci. Rep.">
        <title>Orb-weaving spider Araneus ventricosus genome elucidates the spidroin gene catalogue.</title>
        <authorList>
            <person name="Kono N."/>
            <person name="Nakamura H."/>
            <person name="Ohtoshi R."/>
            <person name="Moran D.A.P."/>
            <person name="Shinohara A."/>
            <person name="Yoshida Y."/>
            <person name="Fujiwara M."/>
            <person name="Mori M."/>
            <person name="Tomita M."/>
            <person name="Arakawa K."/>
        </authorList>
    </citation>
    <scope>NUCLEOTIDE SEQUENCE [LARGE SCALE GENOMIC DNA]</scope>
</reference>
<evidence type="ECO:0000259" key="2">
    <source>
        <dbReference type="Pfam" id="PF09088"/>
    </source>
</evidence>
<dbReference type="InterPro" id="IPR027159">
    <property type="entry name" value="CBP80"/>
</dbReference>